<organism evidence="1">
    <name type="scientific">Arundo donax</name>
    <name type="common">Giant reed</name>
    <name type="synonym">Donax arundinaceus</name>
    <dbReference type="NCBI Taxonomy" id="35708"/>
    <lineage>
        <taxon>Eukaryota</taxon>
        <taxon>Viridiplantae</taxon>
        <taxon>Streptophyta</taxon>
        <taxon>Embryophyta</taxon>
        <taxon>Tracheophyta</taxon>
        <taxon>Spermatophyta</taxon>
        <taxon>Magnoliopsida</taxon>
        <taxon>Liliopsida</taxon>
        <taxon>Poales</taxon>
        <taxon>Poaceae</taxon>
        <taxon>PACMAD clade</taxon>
        <taxon>Arundinoideae</taxon>
        <taxon>Arundineae</taxon>
        <taxon>Arundo</taxon>
    </lineage>
</organism>
<protein>
    <submittedName>
        <fullName evidence="1">Uncharacterized protein</fullName>
    </submittedName>
</protein>
<proteinExistence type="predicted"/>
<dbReference type="AlphaFoldDB" id="A0A0A9CMS0"/>
<accession>A0A0A9CMS0</accession>
<evidence type="ECO:0000313" key="1">
    <source>
        <dbReference type="EMBL" id="JAD74660.1"/>
    </source>
</evidence>
<sequence length="39" mass="4356">MPGRSSKHVSRHLVASRKCLAAMSRPSRTVFDRLDCLAD</sequence>
<reference evidence="1" key="1">
    <citation type="submission" date="2014-09" db="EMBL/GenBank/DDBJ databases">
        <authorList>
            <person name="Magalhaes I.L.F."/>
            <person name="Oliveira U."/>
            <person name="Santos F.R."/>
            <person name="Vidigal T.H.D.A."/>
            <person name="Brescovit A.D."/>
            <person name="Santos A.J."/>
        </authorList>
    </citation>
    <scope>NUCLEOTIDE SEQUENCE</scope>
    <source>
        <tissue evidence="1">Shoot tissue taken approximately 20 cm above the soil surface</tissue>
    </source>
</reference>
<reference evidence="1" key="2">
    <citation type="journal article" date="2015" name="Data Brief">
        <title>Shoot transcriptome of the giant reed, Arundo donax.</title>
        <authorList>
            <person name="Barrero R.A."/>
            <person name="Guerrero F.D."/>
            <person name="Moolhuijzen P."/>
            <person name="Goolsby J.A."/>
            <person name="Tidwell J."/>
            <person name="Bellgard S.E."/>
            <person name="Bellgard M.I."/>
        </authorList>
    </citation>
    <scope>NUCLEOTIDE SEQUENCE</scope>
    <source>
        <tissue evidence="1">Shoot tissue taken approximately 20 cm above the soil surface</tissue>
    </source>
</reference>
<name>A0A0A9CMS0_ARUDO</name>
<dbReference type="EMBL" id="GBRH01223235">
    <property type="protein sequence ID" value="JAD74660.1"/>
    <property type="molecule type" value="Transcribed_RNA"/>
</dbReference>